<comment type="subunit">
    <text evidence="3 10">Component of the Mediator complex.</text>
</comment>
<dbReference type="PANTHER" id="PTHR21428">
    <property type="entry name" value="MEDIATOR OF RNA POLYMERASE II TRANSCRIPTION SUBUNIT 7"/>
    <property type="match status" value="1"/>
</dbReference>
<evidence type="ECO:0000256" key="6">
    <source>
        <dbReference type="ARBA" id="ARBA00023159"/>
    </source>
</evidence>
<keyword evidence="7 10" id="KW-0804">Transcription</keyword>
<dbReference type="GO" id="GO:0003712">
    <property type="term" value="F:transcription coregulator activity"/>
    <property type="evidence" value="ECO:0007669"/>
    <property type="project" value="InterPro"/>
</dbReference>
<comment type="function">
    <text evidence="9">Component of the Mediator complex, a coactivator involved in the regulated transcription of nearly all RNA polymerase II-dependent genes. Mediator functions as a bridge to convey information from gene-specific regulatory proteins to the basal RNA polymerase II transcription machinery. Mediator is recruited to promoters by direct interactions with regulatory proteins and serves as a scaffold for the assembly of a functional preinitiation complex with RNA polymerase II and the general transcription factors.</text>
</comment>
<feature type="compositionally biased region" description="Basic and acidic residues" evidence="11">
    <location>
        <begin position="234"/>
        <end position="263"/>
    </location>
</feature>
<dbReference type="InterPro" id="IPR044888">
    <property type="entry name" value="Mediatior_Med7_sf"/>
</dbReference>
<protein>
    <recommendedName>
        <fullName evidence="4 10">Mediator of RNA polymerase II transcription subunit 7</fullName>
    </recommendedName>
</protein>
<dbReference type="InterPro" id="IPR009244">
    <property type="entry name" value="Mediatior_Med7"/>
</dbReference>
<evidence type="ECO:0000256" key="4">
    <source>
        <dbReference type="ARBA" id="ARBA00020631"/>
    </source>
</evidence>
<gene>
    <name evidence="12" type="ORF">JI435_124670</name>
</gene>
<dbReference type="EMBL" id="CP069044">
    <property type="protein sequence ID" value="QRD07275.1"/>
    <property type="molecule type" value="Genomic_DNA"/>
</dbReference>
<feature type="region of interest" description="Disordered" evidence="11">
    <location>
        <begin position="234"/>
        <end position="276"/>
    </location>
</feature>
<evidence type="ECO:0000256" key="8">
    <source>
        <dbReference type="ARBA" id="ARBA00023242"/>
    </source>
</evidence>
<proteinExistence type="inferred from homology"/>
<dbReference type="AlphaFoldDB" id="A0A7U2NQZ7"/>
<comment type="subcellular location">
    <subcellularLocation>
        <location evidence="1 10">Nucleus</location>
    </subcellularLocation>
</comment>
<comment type="similarity">
    <text evidence="2 10">Belongs to the Mediator complex subunit 7 family.</text>
</comment>
<dbReference type="Gene3D" id="6.10.140.1520">
    <property type="match status" value="1"/>
</dbReference>
<evidence type="ECO:0000256" key="1">
    <source>
        <dbReference type="ARBA" id="ARBA00004123"/>
    </source>
</evidence>
<feature type="region of interest" description="Disordered" evidence="11">
    <location>
        <begin position="1"/>
        <end position="27"/>
    </location>
</feature>
<keyword evidence="13" id="KW-1185">Reference proteome</keyword>
<organism evidence="12 13">
    <name type="scientific">Phaeosphaeria nodorum (strain SN15 / ATCC MYA-4574 / FGSC 10173)</name>
    <name type="common">Glume blotch fungus</name>
    <name type="synonym">Parastagonospora nodorum</name>
    <dbReference type="NCBI Taxonomy" id="321614"/>
    <lineage>
        <taxon>Eukaryota</taxon>
        <taxon>Fungi</taxon>
        <taxon>Dikarya</taxon>
        <taxon>Ascomycota</taxon>
        <taxon>Pezizomycotina</taxon>
        <taxon>Dothideomycetes</taxon>
        <taxon>Pleosporomycetidae</taxon>
        <taxon>Pleosporales</taxon>
        <taxon>Pleosporineae</taxon>
        <taxon>Phaeosphaeriaceae</taxon>
        <taxon>Parastagonospora</taxon>
    </lineage>
</organism>
<evidence type="ECO:0000256" key="10">
    <source>
        <dbReference type="RuleBase" id="RU364060"/>
    </source>
</evidence>
<feature type="compositionally biased region" description="Basic and acidic residues" evidence="11">
    <location>
        <begin position="1"/>
        <end position="11"/>
    </location>
</feature>
<dbReference type="Gene3D" id="6.10.140.200">
    <property type="match status" value="1"/>
</dbReference>
<evidence type="ECO:0000256" key="2">
    <source>
        <dbReference type="ARBA" id="ARBA00009994"/>
    </source>
</evidence>
<evidence type="ECO:0000313" key="12">
    <source>
        <dbReference type="EMBL" id="QRD07275.1"/>
    </source>
</evidence>
<sequence>MADADAQRQAEEDANLQLPPYPHPPPFYLKFTTENKDRLDEIKKEDGIDTASDGGKSAQLSTEQILALPTELRYLIPPEPPADTEEFNVFGTINQLKDRDTFNGTMEYISQALAKLLPDWKYEQLYPTTDASNSASSTLDRQRYLFRFLRSILVAYIELLGIVAINPTDELKDDKLKDILTMVTNMHALINEYRPHQARETLISEMERQVEKKKMEIQGVRKMKERVGEVLEGFGREIPSEKAEDRTEEAAVTSEEERKRDAQRQMWQAMDEMLSQ</sequence>
<evidence type="ECO:0000313" key="13">
    <source>
        <dbReference type="Proteomes" id="UP000663193"/>
    </source>
</evidence>
<dbReference type="GO" id="GO:0016592">
    <property type="term" value="C:mediator complex"/>
    <property type="evidence" value="ECO:0007669"/>
    <property type="project" value="InterPro"/>
</dbReference>
<dbReference type="VEuPathDB" id="FungiDB:JI435_124670"/>
<evidence type="ECO:0000256" key="9">
    <source>
        <dbReference type="ARBA" id="ARBA00025687"/>
    </source>
</evidence>
<dbReference type="RefSeq" id="XP_001802689.1">
    <property type="nucleotide sequence ID" value="XM_001802637.1"/>
</dbReference>
<dbReference type="KEGG" id="pno:SNOG_12467"/>
<evidence type="ECO:0000256" key="3">
    <source>
        <dbReference type="ARBA" id="ARBA00011837"/>
    </source>
</evidence>
<evidence type="ECO:0000256" key="11">
    <source>
        <dbReference type="SAM" id="MobiDB-lite"/>
    </source>
</evidence>
<keyword evidence="6 10" id="KW-0010">Activator</keyword>
<evidence type="ECO:0000256" key="7">
    <source>
        <dbReference type="ARBA" id="ARBA00023163"/>
    </source>
</evidence>
<name>A0A7U2NQZ7_PHANO</name>
<keyword evidence="8 10" id="KW-0539">Nucleus</keyword>
<reference evidence="13" key="1">
    <citation type="journal article" date="2021" name="BMC Genomics">
        <title>Chromosome-level genome assembly and manually-curated proteome of model necrotroph Parastagonospora nodorum Sn15 reveals a genome-wide trove of candidate effector homologs, and redundancy of virulence-related functions within an accessory chromosome.</title>
        <authorList>
            <person name="Bertazzoni S."/>
            <person name="Jones D.A.B."/>
            <person name="Phan H.T."/>
            <person name="Tan K.-C."/>
            <person name="Hane J.K."/>
        </authorList>
    </citation>
    <scope>NUCLEOTIDE SEQUENCE [LARGE SCALE GENOMIC DNA]</scope>
    <source>
        <strain evidence="13">SN15 / ATCC MYA-4574 / FGSC 10173)</strain>
    </source>
</reference>
<dbReference type="SUPFAM" id="SSF140718">
    <property type="entry name" value="Mediator hinge subcomplex-like"/>
    <property type="match status" value="1"/>
</dbReference>
<accession>A0A7U2NQZ7</accession>
<dbReference type="InterPro" id="IPR037212">
    <property type="entry name" value="Med7/Med21-like"/>
</dbReference>
<evidence type="ECO:0000256" key="5">
    <source>
        <dbReference type="ARBA" id="ARBA00023015"/>
    </source>
</evidence>
<keyword evidence="5 10" id="KW-0805">Transcription regulation</keyword>
<dbReference type="SMR" id="A0A7U2NQZ7"/>
<dbReference type="Pfam" id="PF05983">
    <property type="entry name" value="Med7"/>
    <property type="match status" value="1"/>
</dbReference>
<dbReference type="GO" id="GO:0006357">
    <property type="term" value="P:regulation of transcription by RNA polymerase II"/>
    <property type="evidence" value="ECO:0007669"/>
    <property type="project" value="InterPro"/>
</dbReference>
<dbReference type="PANTHER" id="PTHR21428:SF11">
    <property type="entry name" value="MEDIATOR OF RNA POLYMERASE II TRANSCRIPTION SUBUNIT 7"/>
    <property type="match status" value="1"/>
</dbReference>
<dbReference type="OMA" id="IHDSYSM"/>
<dbReference type="Proteomes" id="UP000663193">
    <property type="component" value="Chromosome 22"/>
</dbReference>
<dbReference type="OrthoDB" id="10253553at2759"/>